<dbReference type="InterPro" id="IPR045467">
    <property type="entry name" value="DUF6497"/>
</dbReference>
<proteinExistence type="predicted"/>
<evidence type="ECO:0008006" key="3">
    <source>
        <dbReference type="Google" id="ProtNLM"/>
    </source>
</evidence>
<keyword evidence="2" id="KW-1185">Reference proteome</keyword>
<organism evidence="1 2">
    <name type="scientific">Pontibaca salina</name>
    <dbReference type="NCBI Taxonomy" id="2795731"/>
    <lineage>
        <taxon>Bacteria</taxon>
        <taxon>Pseudomonadati</taxon>
        <taxon>Pseudomonadota</taxon>
        <taxon>Alphaproteobacteria</taxon>
        <taxon>Rhodobacterales</taxon>
        <taxon>Roseobacteraceae</taxon>
        <taxon>Pontibaca</taxon>
    </lineage>
</organism>
<dbReference type="EMBL" id="JAEIJD010000004">
    <property type="protein sequence ID" value="MBI6629624.1"/>
    <property type="molecule type" value="Genomic_DNA"/>
</dbReference>
<comment type="caution">
    <text evidence="1">The sequence shown here is derived from an EMBL/GenBank/DDBJ whole genome shotgun (WGS) entry which is preliminary data.</text>
</comment>
<reference evidence="1" key="1">
    <citation type="submission" date="2020-12" db="EMBL/GenBank/DDBJ databases">
        <title>Pontibaca salina gen. nov., sp. nov., isolated from marine sediment.</title>
        <authorList>
            <person name="Bo J."/>
            <person name="Wang S."/>
            <person name="Song X."/>
            <person name="Du Z."/>
        </authorList>
    </citation>
    <scope>NUCLEOTIDE SEQUENCE</scope>
    <source>
        <strain evidence="1">S1109L</strain>
    </source>
</reference>
<accession>A0A934M392</accession>
<dbReference type="Proteomes" id="UP000613255">
    <property type="component" value="Unassembled WGS sequence"/>
</dbReference>
<protein>
    <recommendedName>
        <fullName evidence="3">Acetolactate synthase</fullName>
    </recommendedName>
</protein>
<dbReference type="AlphaFoldDB" id="A0A934M392"/>
<gene>
    <name evidence="1" type="ORF">JAO82_06970</name>
</gene>
<sequence length="119" mass="13171">MAYVAPVWAQGKLTVPSGQPLELREVLIDENPGEPWLRFRFTAPEIAHIGDLDIAVVDMDHLCETIVLPYITEQGLTPARIVISFSDVAVEFGASDRDAIQLFEVYRATNKGCVWEGIG</sequence>
<evidence type="ECO:0000313" key="1">
    <source>
        <dbReference type="EMBL" id="MBI6629624.1"/>
    </source>
</evidence>
<name>A0A934M392_9RHOB</name>
<evidence type="ECO:0000313" key="2">
    <source>
        <dbReference type="Proteomes" id="UP000613255"/>
    </source>
</evidence>
<dbReference type="Pfam" id="PF20107">
    <property type="entry name" value="DUF6497"/>
    <property type="match status" value="1"/>
</dbReference>
<dbReference type="RefSeq" id="WP_198685650.1">
    <property type="nucleotide sequence ID" value="NZ_JAEIJD010000004.1"/>
</dbReference>